<dbReference type="OrthoDB" id="372198at2157"/>
<dbReference type="PANTHER" id="PTHR39441">
    <property type="entry name" value="DUF2252 DOMAIN-CONTAINING PROTEIN"/>
    <property type="match status" value="1"/>
</dbReference>
<dbReference type="RefSeq" id="WP_012617342.1">
    <property type="nucleotide sequence ID" value="NC_011832.1"/>
</dbReference>
<dbReference type="HOGENOM" id="CLU_032121_0_0_2"/>
<dbReference type="EMBL" id="CP001338">
    <property type="protein sequence ID" value="ACL16023.1"/>
    <property type="molecule type" value="Genomic_DNA"/>
</dbReference>
<evidence type="ECO:0000313" key="2">
    <source>
        <dbReference type="Proteomes" id="UP000002457"/>
    </source>
</evidence>
<protein>
    <recommendedName>
        <fullName evidence="3">DUF2252 domain-containing protein</fullName>
    </recommendedName>
</protein>
<name>B8GFH5_METPE</name>
<reference evidence="1 2" key="1">
    <citation type="journal article" date="2015" name="Genome Announc.">
        <title>Complete Genome Sequence of Methanosphaerula palustris E1-9CT, a Hydrogenotrophic Methanogen Isolated from a Minerotrophic Fen Peatland.</title>
        <authorList>
            <person name="Cadillo-Quiroz H."/>
            <person name="Browne P."/>
            <person name="Kyrpides N."/>
            <person name="Woyke T."/>
            <person name="Goodwin L."/>
            <person name="Detter C."/>
            <person name="Yavitt J.B."/>
            <person name="Zinder S.H."/>
        </authorList>
    </citation>
    <scope>NUCLEOTIDE SEQUENCE [LARGE SCALE GENOMIC DNA]</scope>
    <source>
        <strain evidence="2">ATCC BAA-1556 / DSM 19958 / E1-9c</strain>
    </source>
</reference>
<dbReference type="PANTHER" id="PTHR39441:SF1">
    <property type="entry name" value="DUF2252 DOMAIN-CONTAINING PROTEIN"/>
    <property type="match status" value="1"/>
</dbReference>
<organism evidence="1 2">
    <name type="scientific">Methanosphaerula palustris (strain ATCC BAA-1556 / DSM 19958 / E1-9c)</name>
    <dbReference type="NCBI Taxonomy" id="521011"/>
    <lineage>
        <taxon>Archaea</taxon>
        <taxon>Methanobacteriati</taxon>
        <taxon>Methanobacteriota</taxon>
        <taxon>Stenosarchaea group</taxon>
        <taxon>Methanomicrobia</taxon>
        <taxon>Methanomicrobiales</taxon>
        <taxon>Methanoregulaceae</taxon>
        <taxon>Methanosphaerula</taxon>
    </lineage>
</organism>
<gene>
    <name evidence="1" type="ordered locus">Mpal_0653</name>
</gene>
<dbReference type="KEGG" id="mpl:Mpal_0653"/>
<dbReference type="GeneID" id="7271797"/>
<accession>B8GFH5</accession>
<sequence>MRSGQGLHTRVRRDTEGTAIFIGEQMIRKERYKQGKALRANVPLAEHAKWEVSAERHDILGILAKSNLSRLANLVPIRYERMLKTPFTFLRGSAAVMAYDLSQTPNSGITVQCCGDCHLANFGLFATPERNLIFDLNDFDETHPAPFEWDVKRLAASFYVAARGNGCTQKKCESVVRTMVRAYREAMIEFSSMPLLAVWYTELKIDDLIATAPDRATRHEDEIIALKARKRIAEHLFPKITEVVDGRRRIIDQPPLIYHPPSELRAEETFIEGFEQYRETLTYDRQCLLARYQVDDFVMKVVGVGSVGTRCGVILLSSEGEPLLLQIKEAQPSVLEPYTAPSEFINQGERVVQGQRLLQAASDIFLGWTTTPKGDLNYYVRQLRDMKYAFTIEGFTPAAFATYATICGKTLARAHAKAGDAALISGYLGKTDQFDTAITAFAAAYSRQTDLDHQTLVVAEQTGAITASHDP</sequence>
<dbReference type="Proteomes" id="UP000002457">
    <property type="component" value="Chromosome"/>
</dbReference>
<dbReference type="InterPro" id="IPR018721">
    <property type="entry name" value="DUF2252"/>
</dbReference>
<evidence type="ECO:0008006" key="3">
    <source>
        <dbReference type="Google" id="ProtNLM"/>
    </source>
</evidence>
<evidence type="ECO:0000313" key="1">
    <source>
        <dbReference type="EMBL" id="ACL16023.1"/>
    </source>
</evidence>
<dbReference type="eggNOG" id="arCOG12050">
    <property type="taxonomic scope" value="Archaea"/>
</dbReference>
<dbReference type="AlphaFoldDB" id="B8GFH5"/>
<keyword evidence="2" id="KW-1185">Reference proteome</keyword>
<dbReference type="Pfam" id="PF10009">
    <property type="entry name" value="DUF2252"/>
    <property type="match status" value="1"/>
</dbReference>
<proteinExistence type="predicted"/>